<evidence type="ECO:0008006" key="6">
    <source>
        <dbReference type="Google" id="ProtNLM"/>
    </source>
</evidence>
<keyword evidence="5" id="KW-1185">Reference proteome</keyword>
<dbReference type="InterPro" id="IPR054542">
    <property type="entry name" value="Cys_met_metab_PP"/>
</dbReference>
<proteinExistence type="inferred from homology"/>
<name>A0ABR3GJ71_9PEZI</name>
<evidence type="ECO:0000256" key="2">
    <source>
        <dbReference type="ARBA" id="ARBA00022898"/>
    </source>
</evidence>
<gene>
    <name evidence="4" type="ORF">Q9L58_005410</name>
</gene>
<comment type="caution">
    <text evidence="4">The sequence shown here is derived from an EMBL/GenBank/DDBJ whole genome shotgun (WGS) entry which is preliminary data.</text>
</comment>
<protein>
    <recommendedName>
        <fullName evidence="6">Cystathionine gamma-synthase</fullName>
    </recommendedName>
</protein>
<dbReference type="InterPro" id="IPR015422">
    <property type="entry name" value="PyrdxlP-dep_Trfase_small"/>
</dbReference>
<comment type="cofactor">
    <cofactor evidence="1 3">
        <name>pyridoxal 5'-phosphate</name>
        <dbReference type="ChEBI" id="CHEBI:597326"/>
    </cofactor>
</comment>
<dbReference type="PROSITE" id="PS00868">
    <property type="entry name" value="CYS_MET_METAB_PP"/>
    <property type="match status" value="1"/>
</dbReference>
<evidence type="ECO:0000256" key="3">
    <source>
        <dbReference type="RuleBase" id="RU362118"/>
    </source>
</evidence>
<evidence type="ECO:0000313" key="4">
    <source>
        <dbReference type="EMBL" id="KAL0635591.1"/>
    </source>
</evidence>
<accession>A0ABR3GJ71</accession>
<reference evidence="4 5" key="1">
    <citation type="submission" date="2024-02" db="EMBL/GenBank/DDBJ databases">
        <title>Discinaceae phylogenomics.</title>
        <authorList>
            <person name="Dirks A.C."/>
            <person name="James T.Y."/>
        </authorList>
    </citation>
    <scope>NUCLEOTIDE SEQUENCE [LARGE SCALE GENOMIC DNA]</scope>
    <source>
        <strain evidence="4 5">ACD0624</strain>
    </source>
</reference>
<dbReference type="EMBL" id="JBBBZM010000066">
    <property type="protein sequence ID" value="KAL0635591.1"/>
    <property type="molecule type" value="Genomic_DNA"/>
</dbReference>
<dbReference type="InterPro" id="IPR000277">
    <property type="entry name" value="Cys/Met-Metab_PyrdxlP-dep_enz"/>
</dbReference>
<dbReference type="PANTHER" id="PTHR11808:SF35">
    <property type="entry name" value="CYSTATHIONINE GAMMA-SYNTHASE (AFU_ORTHOLOGUE AFUA_7G01590)"/>
    <property type="match status" value="1"/>
</dbReference>
<dbReference type="PIRSF" id="PIRSF001434">
    <property type="entry name" value="CGS"/>
    <property type="match status" value="1"/>
</dbReference>
<sequence length="361" mass="38604">MAAPPAAPSLATRAIHADDVLTSAAPTDLPYIYSRHQAPSATRLEQILTSLLDGHATTYTSGLAAFHALLIHTNPKRLAMSECYHGCHALAAIFSRLTGMVKIPLDTPAADLLPGDLVHLETPLNPFGTASSIAVYASRAHAAGALLSVDATFAPPPLQNPFLHGADYVLHSATKYLGGHSDLLGGVLVTRDAATAGKLREERSYIGSVMGGLESWLGLRSVRTLELRVERQSASATRLAGWLHGLVGSDGVVGKVVKEVTHASLQVQEPWLVSQMPRGFGPVFAIRMGTREQAKTLPSRLRYFLHATSLGGVESLVEWRAMSDMTVDPTIVRVSVGCEAWEDLRDDLERGLREIAGMALG</sequence>
<keyword evidence="2 3" id="KW-0663">Pyridoxal phosphate</keyword>
<dbReference type="Proteomes" id="UP001447188">
    <property type="component" value="Unassembled WGS sequence"/>
</dbReference>
<dbReference type="Pfam" id="PF01053">
    <property type="entry name" value="Cys_Met_Meta_PP"/>
    <property type="match status" value="1"/>
</dbReference>
<dbReference type="Gene3D" id="3.40.640.10">
    <property type="entry name" value="Type I PLP-dependent aspartate aminotransferase-like (Major domain)"/>
    <property type="match status" value="1"/>
</dbReference>
<dbReference type="InterPro" id="IPR015424">
    <property type="entry name" value="PyrdxlP-dep_Trfase"/>
</dbReference>
<organism evidence="4 5">
    <name type="scientific">Discina gigas</name>
    <dbReference type="NCBI Taxonomy" id="1032678"/>
    <lineage>
        <taxon>Eukaryota</taxon>
        <taxon>Fungi</taxon>
        <taxon>Dikarya</taxon>
        <taxon>Ascomycota</taxon>
        <taxon>Pezizomycotina</taxon>
        <taxon>Pezizomycetes</taxon>
        <taxon>Pezizales</taxon>
        <taxon>Discinaceae</taxon>
        <taxon>Discina</taxon>
    </lineage>
</organism>
<dbReference type="PANTHER" id="PTHR11808">
    <property type="entry name" value="TRANS-SULFURATION ENZYME FAMILY MEMBER"/>
    <property type="match status" value="1"/>
</dbReference>
<evidence type="ECO:0000313" key="5">
    <source>
        <dbReference type="Proteomes" id="UP001447188"/>
    </source>
</evidence>
<dbReference type="InterPro" id="IPR015421">
    <property type="entry name" value="PyrdxlP-dep_Trfase_major"/>
</dbReference>
<evidence type="ECO:0000256" key="1">
    <source>
        <dbReference type="ARBA" id="ARBA00001933"/>
    </source>
</evidence>
<dbReference type="SUPFAM" id="SSF53383">
    <property type="entry name" value="PLP-dependent transferases"/>
    <property type="match status" value="1"/>
</dbReference>
<comment type="similarity">
    <text evidence="3">Belongs to the trans-sulfuration enzymes family.</text>
</comment>
<dbReference type="Gene3D" id="3.90.1150.10">
    <property type="entry name" value="Aspartate Aminotransferase, domain 1"/>
    <property type="match status" value="1"/>
</dbReference>